<comment type="caution">
    <text evidence="2">The sequence shown here is derived from an EMBL/GenBank/DDBJ whole genome shotgun (WGS) entry which is preliminary data.</text>
</comment>
<dbReference type="InterPro" id="IPR010640">
    <property type="entry name" value="Low_temperature_requirement_A"/>
</dbReference>
<keyword evidence="1" id="KW-0812">Transmembrane</keyword>
<organism evidence="2">
    <name type="scientific">Companilactobacillus formosensis</name>
    <dbReference type="NCBI Taxonomy" id="1617889"/>
    <lineage>
        <taxon>Bacteria</taxon>
        <taxon>Bacillati</taxon>
        <taxon>Bacillota</taxon>
        <taxon>Bacilli</taxon>
        <taxon>Lactobacillales</taxon>
        <taxon>Lactobacillaceae</taxon>
        <taxon>Companilactobacillus</taxon>
    </lineage>
</organism>
<dbReference type="PANTHER" id="PTHR36840:SF1">
    <property type="entry name" value="BLL5714 PROTEIN"/>
    <property type="match status" value="1"/>
</dbReference>
<evidence type="ECO:0000313" key="2">
    <source>
        <dbReference type="EMBL" id="POH37710.1"/>
    </source>
</evidence>
<feature type="transmembrane region" description="Helical" evidence="1">
    <location>
        <begin position="73"/>
        <end position="90"/>
    </location>
</feature>
<keyword evidence="1" id="KW-1133">Transmembrane helix</keyword>
<feature type="transmembrane region" description="Helical" evidence="1">
    <location>
        <begin position="193"/>
        <end position="215"/>
    </location>
</feature>
<feature type="transmembrane region" description="Helical" evidence="1">
    <location>
        <begin position="292"/>
        <end position="311"/>
    </location>
</feature>
<feature type="transmembrane region" description="Helical" evidence="1">
    <location>
        <begin position="162"/>
        <end position="181"/>
    </location>
</feature>
<feature type="transmembrane region" description="Helical" evidence="1">
    <location>
        <begin position="41"/>
        <end position="61"/>
    </location>
</feature>
<sequence length="371" mass="42505">MPKIFKPKKVELTELFYDLVFVYAISKLTGLLSHIPENSSFLQQLIIFSIIMIVFINTWMIETVFTNRYSQNSIENIIFFMVDMGIVLFMSNNLDGSVTNWFHPFTLAAALLSGTLVLQYALVHWRTNKMIDKNLTKLFIYILSLRTGLLLVGALLPFKIGLIIALIGVISSWILPGIYTKKMTNRAINFPHLLERLTALIIISFGETIVDIADYFKISEFTPYSILIFLIICSLFMTYITQFDHFIDETKSNETGNRLIYLHYPILFGISLITVSLDFIHENEFSKTSASTILFIGLMLFYLGIFLADFYNKNNIQKKNYVKLYFSFSTLINLILCLSFPSFHAIVIITALVTVSNSVVLSESMIQQTHL</sequence>
<accession>A0A2P4R905</accession>
<dbReference type="Pfam" id="PF06772">
    <property type="entry name" value="LtrA"/>
    <property type="match status" value="1"/>
</dbReference>
<feature type="transmembrane region" description="Helical" evidence="1">
    <location>
        <begin position="261"/>
        <end position="280"/>
    </location>
</feature>
<feature type="transmembrane region" description="Helical" evidence="1">
    <location>
        <begin position="102"/>
        <end position="123"/>
    </location>
</feature>
<proteinExistence type="predicted"/>
<dbReference type="EMBL" id="PPWZ01000009">
    <property type="protein sequence ID" value="POH37710.1"/>
    <property type="molecule type" value="Genomic_DNA"/>
</dbReference>
<dbReference type="AlphaFoldDB" id="A0A2P4R905"/>
<feature type="transmembrane region" description="Helical" evidence="1">
    <location>
        <begin position="331"/>
        <end position="355"/>
    </location>
</feature>
<feature type="transmembrane region" description="Helical" evidence="1">
    <location>
        <begin position="221"/>
        <end position="240"/>
    </location>
</feature>
<reference evidence="2" key="1">
    <citation type="submission" date="2018-01" db="EMBL/GenBank/DDBJ databases">
        <title>Genome sequnecing of Lactobacillus formosensis KACC 18721.</title>
        <authorList>
            <person name="Kim S.-J."/>
            <person name="Heo J."/>
        </authorList>
    </citation>
    <scope>NUCLEOTIDE SEQUENCE</scope>
    <source>
        <strain evidence="2">KACC 18721</strain>
    </source>
</reference>
<name>A0A2P4R905_9LACO</name>
<feature type="transmembrane region" description="Helical" evidence="1">
    <location>
        <begin position="135"/>
        <end position="156"/>
    </location>
</feature>
<evidence type="ECO:0000256" key="1">
    <source>
        <dbReference type="SAM" id="Phobius"/>
    </source>
</evidence>
<dbReference type="PANTHER" id="PTHR36840">
    <property type="entry name" value="BLL5714 PROTEIN"/>
    <property type="match status" value="1"/>
</dbReference>
<feature type="transmembrane region" description="Helical" evidence="1">
    <location>
        <begin position="15"/>
        <end position="35"/>
    </location>
</feature>
<keyword evidence="1" id="KW-0472">Membrane</keyword>
<gene>
    <name evidence="2" type="ORF">C2R26_01150</name>
</gene>
<protein>
    <submittedName>
        <fullName evidence="2">Low temperature requirement protein A</fullName>
    </submittedName>
</protein>